<evidence type="ECO:0000259" key="8">
    <source>
        <dbReference type="Pfam" id="PF07715"/>
    </source>
</evidence>
<dbReference type="GO" id="GO:0009279">
    <property type="term" value="C:cell outer membrane"/>
    <property type="evidence" value="ECO:0007669"/>
    <property type="project" value="UniProtKB-SubCell"/>
</dbReference>
<protein>
    <submittedName>
        <fullName evidence="9">TonB-linked outer membrane protein, SusC/RagA family</fullName>
    </submittedName>
</protein>
<evidence type="ECO:0000256" key="1">
    <source>
        <dbReference type="ARBA" id="ARBA00004571"/>
    </source>
</evidence>
<dbReference type="InterPro" id="IPR039426">
    <property type="entry name" value="TonB-dep_rcpt-like"/>
</dbReference>
<dbReference type="AlphaFoldDB" id="A0A1N7R1B9"/>
<sequence length="1236" mass="137055">MQKKVPLFFNGAIVRVMKLSAIIFTIICSTVATLHASYSNAQAALDKKISIQLKNTSLQDALAQIGNAANVSFTYAGNQTLASNKVSVNAKNQKVGDLLNTLLEPFPLSYVVVEERIVVRYDANKKGKKEEATENKQVYQAAVAAAAPPFVLKGTVLNEKKQPLAGATVTIKGTNKKVATNADGEFEIKDVNAGDVVVVTMTGHKSYEVKVSDNKTSIAVVLTEDSADLTDVVVTGYNTVSKKKFTGSTVKLKAEDVKMDGIIDVSRMLEGRAAGVSVQNVSGTFGSAPKLRIRGATSINGENKPLWVVDGVVLEDLVNISNDQLSSGDPTTLLGSSVAGINVNDIETFDILKDAAATALYGARAMNGVVVITTKKGKAGKTNVNYTGNFTSQFKPDYSNFNIMNSAQQMSVWGELERKGKLGPSILSQSNYGVYGKMYDLMYELDDNGQFALKNTAAERKAFLLKYANANTDWFDILFKQSFQMEHSLSLSTGTEKSQSFFSTSFYDDNGWTRADKVKRYTLNFRNNYNLSDKLTAGFLTTGSYRQQRAPGTVSRTSNPVSGSFDRDFDINPFSYSLNTARALTAYDENGNREYFRRNYAPFNILTELEENRLKLNVIDLKLQGELGYKFTKSLKYDFIGSMRYVRSTREHEITENANMANAYRANGNSTIAAGNKFLYTDPDDPESLPQVVLPYGGFYNRTENQLLSFDIRNTISFSKNYNNKHSVSALAGQQVRGAERQNYSNTGYGYQYDNGGVPFTDPRILKQTIEINFPYYEMAKTYDRFVGFYANADYMYDRRYSISVVGRYDGSNQLGKSKTARWLPTGTVSAAWNVDEEAFMAHTKGVIDYLKVRASYGLTASLGPATNSNVVLKSGLTNRPYTTERESVIRLTYLENSNLTWEKNHQLNFGVDVSMFKGRFTATVEPWFRKSFDLIGSFKTSGIGGESVKLANYADMKSNGVDVTLGGTIYKSKDWKWNSTVTFGYNTTKITKIKNDPLIFDLVKPEGGNLEGYPVNGLFSIDYVKMIRTNGTPVFKDENNKENQAVYLQAVGADSFLVYSGQVDPKFTGGFNNTFSYKQFSLNIFITYQAGNKIRLYPAFKDSYTDYDALPKEFYDRYVVIGDNTVPGAVPAIIDRVTAAQMAGTYAYNNYNYSTARVAKGDFVRLKSVSLAYNMTPKSLEKSPFKMLSFTVATMNPWLLYADKKLEGQDPEFFNSGGVAQPIQKQVTLSVKAGF</sequence>
<evidence type="ECO:0000256" key="5">
    <source>
        <dbReference type="ARBA" id="ARBA00023136"/>
    </source>
</evidence>
<dbReference type="SUPFAM" id="SSF56935">
    <property type="entry name" value="Porins"/>
    <property type="match status" value="1"/>
</dbReference>
<evidence type="ECO:0000256" key="4">
    <source>
        <dbReference type="ARBA" id="ARBA00022692"/>
    </source>
</evidence>
<keyword evidence="2 7" id="KW-0813">Transport</keyword>
<proteinExistence type="inferred from homology"/>
<keyword evidence="3 7" id="KW-1134">Transmembrane beta strand</keyword>
<feature type="domain" description="TonB-dependent receptor plug" evidence="8">
    <location>
        <begin position="242"/>
        <end position="369"/>
    </location>
</feature>
<dbReference type="Gene3D" id="2.170.130.10">
    <property type="entry name" value="TonB-dependent receptor, plug domain"/>
    <property type="match status" value="1"/>
</dbReference>
<dbReference type="InterPro" id="IPR023997">
    <property type="entry name" value="TonB-dep_OMP_SusC/RagA_CS"/>
</dbReference>
<evidence type="ECO:0000313" key="10">
    <source>
        <dbReference type="Proteomes" id="UP000186917"/>
    </source>
</evidence>
<dbReference type="InterPro" id="IPR037066">
    <property type="entry name" value="Plug_dom_sf"/>
</dbReference>
<dbReference type="Pfam" id="PF13715">
    <property type="entry name" value="CarbopepD_reg_2"/>
    <property type="match status" value="1"/>
</dbReference>
<keyword evidence="4 7" id="KW-0812">Transmembrane</keyword>
<dbReference type="InterPro" id="IPR023996">
    <property type="entry name" value="TonB-dep_OMP_SusC/RagA"/>
</dbReference>
<comment type="subcellular location">
    <subcellularLocation>
        <location evidence="1 7">Cell outer membrane</location>
        <topology evidence="1 7">Multi-pass membrane protein</topology>
    </subcellularLocation>
</comment>
<evidence type="ECO:0000313" key="9">
    <source>
        <dbReference type="EMBL" id="SIT28900.1"/>
    </source>
</evidence>
<dbReference type="InterPro" id="IPR012910">
    <property type="entry name" value="Plug_dom"/>
</dbReference>
<dbReference type="InterPro" id="IPR036942">
    <property type="entry name" value="Beta-barrel_TonB_sf"/>
</dbReference>
<dbReference type="Gene3D" id="2.40.170.20">
    <property type="entry name" value="TonB-dependent receptor, beta-barrel domain"/>
    <property type="match status" value="1"/>
</dbReference>
<keyword evidence="10" id="KW-1185">Reference proteome</keyword>
<dbReference type="Proteomes" id="UP000186917">
    <property type="component" value="Unassembled WGS sequence"/>
</dbReference>
<dbReference type="InterPro" id="IPR008969">
    <property type="entry name" value="CarboxyPept-like_regulatory"/>
</dbReference>
<evidence type="ECO:0000256" key="3">
    <source>
        <dbReference type="ARBA" id="ARBA00022452"/>
    </source>
</evidence>
<keyword evidence="5 7" id="KW-0472">Membrane</keyword>
<evidence type="ECO:0000256" key="2">
    <source>
        <dbReference type="ARBA" id="ARBA00022448"/>
    </source>
</evidence>
<keyword evidence="6 7" id="KW-0998">Cell outer membrane</keyword>
<accession>A0A1N7R1B9</accession>
<dbReference type="Gene3D" id="2.60.40.1120">
    <property type="entry name" value="Carboxypeptidase-like, regulatory domain"/>
    <property type="match status" value="1"/>
</dbReference>
<dbReference type="EMBL" id="FTOR01000008">
    <property type="protein sequence ID" value="SIT28900.1"/>
    <property type="molecule type" value="Genomic_DNA"/>
</dbReference>
<name>A0A1N7R1B9_9BACT</name>
<evidence type="ECO:0000256" key="6">
    <source>
        <dbReference type="ARBA" id="ARBA00023237"/>
    </source>
</evidence>
<evidence type="ECO:0000256" key="7">
    <source>
        <dbReference type="PROSITE-ProRule" id="PRU01360"/>
    </source>
</evidence>
<dbReference type="NCBIfam" id="TIGR04056">
    <property type="entry name" value="OMP_RagA_SusC"/>
    <property type="match status" value="1"/>
</dbReference>
<gene>
    <name evidence="9" type="ORF">SAMN05421788_108164</name>
</gene>
<dbReference type="STRING" id="477680.SAMN05421788_108164"/>
<dbReference type="Pfam" id="PF07715">
    <property type="entry name" value="Plug"/>
    <property type="match status" value="1"/>
</dbReference>
<organism evidence="9 10">
    <name type="scientific">Filimonas lacunae</name>
    <dbReference type="NCBI Taxonomy" id="477680"/>
    <lineage>
        <taxon>Bacteria</taxon>
        <taxon>Pseudomonadati</taxon>
        <taxon>Bacteroidota</taxon>
        <taxon>Chitinophagia</taxon>
        <taxon>Chitinophagales</taxon>
        <taxon>Chitinophagaceae</taxon>
        <taxon>Filimonas</taxon>
    </lineage>
</organism>
<dbReference type="SUPFAM" id="SSF49464">
    <property type="entry name" value="Carboxypeptidase regulatory domain-like"/>
    <property type="match status" value="1"/>
</dbReference>
<dbReference type="NCBIfam" id="TIGR04057">
    <property type="entry name" value="SusC_RagA_signa"/>
    <property type="match status" value="1"/>
</dbReference>
<dbReference type="PROSITE" id="PS52016">
    <property type="entry name" value="TONB_DEPENDENT_REC_3"/>
    <property type="match status" value="1"/>
</dbReference>
<comment type="similarity">
    <text evidence="7">Belongs to the TonB-dependent receptor family.</text>
</comment>
<reference evidence="10" key="1">
    <citation type="submission" date="2017-01" db="EMBL/GenBank/DDBJ databases">
        <authorList>
            <person name="Varghese N."/>
            <person name="Submissions S."/>
        </authorList>
    </citation>
    <scope>NUCLEOTIDE SEQUENCE [LARGE SCALE GENOMIC DNA]</scope>
    <source>
        <strain evidence="10">DSM 21054</strain>
    </source>
</reference>